<dbReference type="EMBL" id="DAAMGL010000010">
    <property type="protein sequence ID" value="HAC6566409.1"/>
    <property type="molecule type" value="Genomic_DNA"/>
</dbReference>
<reference evidence="2" key="1">
    <citation type="journal article" date="2018" name="Genome Biol.">
        <title>SKESA: strategic k-mer extension for scrupulous assemblies.</title>
        <authorList>
            <person name="Souvorov A."/>
            <person name="Agarwala R."/>
            <person name="Lipman D.J."/>
        </authorList>
    </citation>
    <scope>NUCLEOTIDE SEQUENCE</scope>
    <source>
        <strain evidence="2">973-77</strain>
    </source>
</reference>
<sequence>MQDNGAVYGDGLKGGQSESSCTTHQNTFLECLIESRKAKKPYHCQQDTVFFRLYASSRILGNLEQMGHRSGWW</sequence>
<reference evidence="2" key="2">
    <citation type="submission" date="2018-07" db="EMBL/GenBank/DDBJ databases">
        <authorList>
            <consortium name="NCBI Pathogen Detection Project"/>
        </authorList>
    </citation>
    <scope>NUCLEOTIDE SEQUENCE</scope>
    <source>
        <strain evidence="2">973-77</strain>
    </source>
</reference>
<accession>A0A701YXS6</accession>
<feature type="region of interest" description="Disordered" evidence="1">
    <location>
        <begin position="1"/>
        <end position="21"/>
    </location>
</feature>
<comment type="caution">
    <text evidence="2">The sequence shown here is derived from an EMBL/GenBank/DDBJ whole genome shotgun (WGS) entry which is preliminary data.</text>
</comment>
<evidence type="ECO:0000256" key="1">
    <source>
        <dbReference type="SAM" id="MobiDB-lite"/>
    </source>
</evidence>
<gene>
    <name evidence="2" type="ORF">G0B48_14715</name>
</gene>
<protein>
    <submittedName>
        <fullName evidence="2">Uncharacterized protein</fullName>
    </submittedName>
</protein>
<organism evidence="2">
    <name type="scientific">Salmonella enterica</name>
    <name type="common">Salmonella choleraesuis</name>
    <dbReference type="NCBI Taxonomy" id="28901"/>
    <lineage>
        <taxon>Bacteria</taxon>
        <taxon>Pseudomonadati</taxon>
        <taxon>Pseudomonadota</taxon>
        <taxon>Gammaproteobacteria</taxon>
        <taxon>Enterobacterales</taxon>
        <taxon>Enterobacteriaceae</taxon>
        <taxon>Salmonella</taxon>
    </lineage>
</organism>
<dbReference type="AlphaFoldDB" id="A0A701YXS6"/>
<evidence type="ECO:0000313" key="2">
    <source>
        <dbReference type="EMBL" id="HAC6566409.1"/>
    </source>
</evidence>
<proteinExistence type="predicted"/>
<name>A0A701YXS6_SALER</name>